<dbReference type="Pfam" id="PF19838">
    <property type="entry name" value="LptD_2"/>
    <property type="match status" value="1"/>
</dbReference>
<dbReference type="InterPro" id="IPR020889">
    <property type="entry name" value="LipoPS_assembly_LptD"/>
</dbReference>
<evidence type="ECO:0000256" key="1">
    <source>
        <dbReference type="SAM" id="SignalP"/>
    </source>
</evidence>
<feature type="domain" description="LptD C-terminal" evidence="2">
    <location>
        <begin position="317"/>
        <end position="731"/>
    </location>
</feature>
<dbReference type="GO" id="GO:1990351">
    <property type="term" value="C:transporter complex"/>
    <property type="evidence" value="ECO:0007669"/>
    <property type="project" value="TreeGrafter"/>
</dbReference>
<evidence type="ECO:0000259" key="3">
    <source>
        <dbReference type="Pfam" id="PF19838"/>
    </source>
</evidence>
<evidence type="ECO:0000313" key="4">
    <source>
        <dbReference type="EMBL" id="BBD07955.1"/>
    </source>
</evidence>
<dbReference type="HAMAP" id="MF_01411">
    <property type="entry name" value="LPS_assembly_LptD"/>
    <property type="match status" value="1"/>
</dbReference>
<feature type="domain" description="LPS-assembly protein LptD central" evidence="3">
    <location>
        <begin position="207"/>
        <end position="290"/>
    </location>
</feature>
<dbReference type="Pfam" id="PF04453">
    <property type="entry name" value="LptD"/>
    <property type="match status" value="1"/>
</dbReference>
<feature type="chain" id="PRO_5039901473" evidence="1">
    <location>
        <begin position="37"/>
        <end position="790"/>
    </location>
</feature>
<dbReference type="GO" id="GO:0015920">
    <property type="term" value="P:lipopolysaccharide transport"/>
    <property type="evidence" value="ECO:0007669"/>
    <property type="project" value="InterPro"/>
</dbReference>
<evidence type="ECO:0000259" key="2">
    <source>
        <dbReference type="Pfam" id="PF04453"/>
    </source>
</evidence>
<feature type="signal peptide" evidence="1">
    <location>
        <begin position="1"/>
        <end position="36"/>
    </location>
</feature>
<sequence>MTQHNARFISRPIPAILALTAFLLFALAVTPLPGFAAAEPAPTATATEQEPEAPASEQWQIKADKLSAQHDTEILEAEGNVHLWQGKQFLKADFARYYRSTGWVYLRGNVEAVLGKDEMEAEEAEFDLRNKTGWLNNGQIFTPTQNLYFNGEHIEKHQGDTYSFKNATVTACDGDEKAWSIDMVEGEVTLEGYAWLWHPKLKAGDFPVFYSPLAILPAKKKRQSGLLMPEWGTSSRLGTFYNQPYFWAIDDESDATFYFNYMSSRGYQQGLEYRHTPDTKTKGLWKLDIMRDNVVDDTEADEDGQFDNDGLTRSNSSRYWFRSKYDGYLFTPDWITKLDIDWVSDQNYLREFDNGMLGFAESDKIFLDEFDRDLDNADDETRESTLLINRSWDYGGVALKSQWTRNLNFENGNNNSSENDTVQVLPELSAYLWKTSLWETPLEGQLDVKASNFWREYGTTGSRLDIHPKLSLPVAYQGISIIPTIGVRETAWMTDKDAGSPSTETDNDATARLLLDANITAFTEFYKVFDLGGEDELIRHESFTGESRWTKLKHSIQPRIEYDWKPYVSQTEKPFFDEVDRISAQNELVYSLTNLFDRRRETVTTKEIEGQGSLTALSTDYLEFMRFRLEQGYDLREATRTDERDEYARRPFSDVMAELSYTPREWLTYTHRSFFSPYLGEWTETNDSIRVSWDDVGWFRVRYDFNRAIDEYKRQDQNQIRQIRFDTYLSLFDPWYIGVGYRSNLKTGATLEKLLTLIYRHQCYALHFLLDSTENDTRIEARIVLMGISF</sequence>
<dbReference type="Proteomes" id="UP000269883">
    <property type="component" value="Chromosome"/>
</dbReference>
<organism evidence="4 5">
    <name type="scientific">Desulfovibrio ferrophilus</name>
    <dbReference type="NCBI Taxonomy" id="241368"/>
    <lineage>
        <taxon>Bacteria</taxon>
        <taxon>Pseudomonadati</taxon>
        <taxon>Thermodesulfobacteriota</taxon>
        <taxon>Desulfovibrionia</taxon>
        <taxon>Desulfovibrionales</taxon>
        <taxon>Desulfovibrionaceae</taxon>
        <taxon>Desulfovibrio</taxon>
    </lineage>
</organism>
<proteinExistence type="inferred from homology"/>
<evidence type="ECO:0000313" key="5">
    <source>
        <dbReference type="Proteomes" id="UP000269883"/>
    </source>
</evidence>
<name>A0A2Z6AXM2_9BACT</name>
<dbReference type="PANTHER" id="PTHR30189">
    <property type="entry name" value="LPS-ASSEMBLY PROTEIN"/>
    <property type="match status" value="1"/>
</dbReference>
<dbReference type="GO" id="GO:0009279">
    <property type="term" value="C:cell outer membrane"/>
    <property type="evidence" value="ECO:0007669"/>
    <property type="project" value="InterPro"/>
</dbReference>
<dbReference type="GO" id="GO:0043165">
    <property type="term" value="P:Gram-negative-bacterium-type cell outer membrane assembly"/>
    <property type="evidence" value="ECO:0007669"/>
    <property type="project" value="InterPro"/>
</dbReference>
<dbReference type="Gene3D" id="2.60.450.10">
    <property type="entry name" value="Lipopolysaccharide (LPS) transport protein A like domain"/>
    <property type="match status" value="1"/>
</dbReference>
<dbReference type="InterPro" id="IPR050218">
    <property type="entry name" value="LptD"/>
</dbReference>
<dbReference type="PANTHER" id="PTHR30189:SF1">
    <property type="entry name" value="LPS-ASSEMBLY PROTEIN LPTD"/>
    <property type="match status" value="1"/>
</dbReference>
<dbReference type="KEGG" id="dfl:DFE_1229"/>
<protein>
    <submittedName>
        <fullName evidence="4">Organic solvent tolerance protein</fullName>
    </submittedName>
</protein>
<reference evidence="4 5" key="1">
    <citation type="journal article" date="2018" name="Sci. Adv.">
        <title>Multi-heme cytochromes provide a pathway for survival in energy-limited environments.</title>
        <authorList>
            <person name="Deng X."/>
            <person name="Dohmae N."/>
            <person name="Nealson K.H."/>
            <person name="Hashimoto K."/>
            <person name="Okamoto A."/>
        </authorList>
    </citation>
    <scope>NUCLEOTIDE SEQUENCE [LARGE SCALE GENOMIC DNA]</scope>
    <source>
        <strain evidence="4 5">IS5</strain>
    </source>
</reference>
<dbReference type="EMBL" id="AP017378">
    <property type="protein sequence ID" value="BBD07955.1"/>
    <property type="molecule type" value="Genomic_DNA"/>
</dbReference>
<accession>A0A2Z6AXM2</accession>
<dbReference type="InterPro" id="IPR045659">
    <property type="entry name" value="LptD_2"/>
</dbReference>
<keyword evidence="1" id="KW-0732">Signal</keyword>
<dbReference type="AlphaFoldDB" id="A0A2Z6AXM2"/>
<dbReference type="RefSeq" id="WP_172961652.1">
    <property type="nucleotide sequence ID" value="NZ_AP017378.1"/>
</dbReference>
<dbReference type="InterPro" id="IPR007543">
    <property type="entry name" value="LptD_C"/>
</dbReference>
<gene>
    <name evidence="4" type="ORF">DFE_1229</name>
</gene>
<keyword evidence="5" id="KW-1185">Reference proteome</keyword>